<comment type="caution">
    <text evidence="1">The sequence shown here is derived from an EMBL/GenBank/DDBJ whole genome shotgun (WGS) entry which is preliminary data.</text>
</comment>
<organism evidence="1 2">
    <name type="scientific">Nephila pilipes</name>
    <name type="common">Giant wood spider</name>
    <name type="synonym">Nephila maculata</name>
    <dbReference type="NCBI Taxonomy" id="299642"/>
    <lineage>
        <taxon>Eukaryota</taxon>
        <taxon>Metazoa</taxon>
        <taxon>Ecdysozoa</taxon>
        <taxon>Arthropoda</taxon>
        <taxon>Chelicerata</taxon>
        <taxon>Arachnida</taxon>
        <taxon>Araneae</taxon>
        <taxon>Araneomorphae</taxon>
        <taxon>Entelegynae</taxon>
        <taxon>Araneoidea</taxon>
        <taxon>Nephilidae</taxon>
        <taxon>Nephila</taxon>
    </lineage>
</organism>
<dbReference type="OrthoDB" id="10467939at2759"/>
<dbReference type="EMBL" id="BMAW01097070">
    <property type="protein sequence ID" value="GFS77723.1"/>
    <property type="molecule type" value="Genomic_DNA"/>
</dbReference>
<name>A0A8X6T6N0_NEPPI</name>
<accession>A0A8X6T6N0</accession>
<gene>
    <name evidence="1" type="ORF">NPIL_55501</name>
</gene>
<proteinExistence type="predicted"/>
<sequence length="80" mass="8769">MSNRKINPHIPQFGVNDISIKERMTQLSLFVEGRPPALRPGMVGATRSLTTPLASRSFAESSRGGRLPCLVARKVEAFFA</sequence>
<evidence type="ECO:0000313" key="1">
    <source>
        <dbReference type="EMBL" id="GFS77723.1"/>
    </source>
</evidence>
<evidence type="ECO:0000313" key="2">
    <source>
        <dbReference type="Proteomes" id="UP000887013"/>
    </source>
</evidence>
<keyword evidence="2" id="KW-1185">Reference proteome</keyword>
<dbReference type="AlphaFoldDB" id="A0A8X6T6N0"/>
<protein>
    <submittedName>
        <fullName evidence="1">Uncharacterized protein</fullName>
    </submittedName>
</protein>
<reference evidence="1" key="1">
    <citation type="submission" date="2020-08" db="EMBL/GenBank/DDBJ databases">
        <title>Multicomponent nature underlies the extraordinary mechanical properties of spider dragline silk.</title>
        <authorList>
            <person name="Kono N."/>
            <person name="Nakamura H."/>
            <person name="Mori M."/>
            <person name="Yoshida Y."/>
            <person name="Ohtoshi R."/>
            <person name="Malay A.D."/>
            <person name="Moran D.A.P."/>
            <person name="Tomita M."/>
            <person name="Numata K."/>
            <person name="Arakawa K."/>
        </authorList>
    </citation>
    <scope>NUCLEOTIDE SEQUENCE</scope>
</reference>
<dbReference type="Proteomes" id="UP000887013">
    <property type="component" value="Unassembled WGS sequence"/>
</dbReference>